<dbReference type="HOGENOM" id="CLU_062618_6_2_9"/>
<evidence type="ECO:0000256" key="4">
    <source>
        <dbReference type="SAM" id="MobiDB-lite"/>
    </source>
</evidence>
<dbReference type="AlphaFoldDB" id="K6PZV1"/>
<protein>
    <submittedName>
        <fullName evidence="7">Transcriptional regulator</fullName>
    </submittedName>
</protein>
<evidence type="ECO:0000259" key="5">
    <source>
        <dbReference type="PROSITE" id="PS51077"/>
    </source>
</evidence>
<dbReference type="InterPro" id="IPR036388">
    <property type="entry name" value="WH-like_DNA-bd_sf"/>
</dbReference>
<evidence type="ECO:0000259" key="6">
    <source>
        <dbReference type="PROSITE" id="PS51078"/>
    </source>
</evidence>
<keyword evidence="2" id="KW-0238">DNA-binding</keyword>
<evidence type="ECO:0000256" key="3">
    <source>
        <dbReference type="ARBA" id="ARBA00023163"/>
    </source>
</evidence>
<dbReference type="GO" id="GO:0045892">
    <property type="term" value="P:negative regulation of DNA-templated transcription"/>
    <property type="evidence" value="ECO:0007669"/>
    <property type="project" value="TreeGrafter"/>
</dbReference>
<dbReference type="Gene3D" id="1.10.10.10">
    <property type="entry name" value="Winged helix-like DNA-binding domain superfamily/Winged helix DNA-binding domain"/>
    <property type="match status" value="1"/>
</dbReference>
<dbReference type="PANTHER" id="PTHR30136">
    <property type="entry name" value="HELIX-TURN-HELIX TRANSCRIPTIONAL REGULATOR, ICLR FAMILY"/>
    <property type="match status" value="1"/>
</dbReference>
<dbReference type="InterPro" id="IPR036390">
    <property type="entry name" value="WH_DNA-bd_sf"/>
</dbReference>
<dbReference type="PROSITE" id="PS51077">
    <property type="entry name" value="HTH_ICLR"/>
    <property type="match status" value="1"/>
</dbReference>
<dbReference type="Gene3D" id="3.30.450.40">
    <property type="match status" value="1"/>
</dbReference>
<sequence length="313" mass="33209">MAGEQGARPVSRAAQRPGSQPLPQPAPRPAPQPVSKPARPAPQSPAGPGHGYVIQAVIKALDVLFAFREPPHEHSLAELARITGLGKNQCFRCLKTLEAYGLIRLGEHGRYVLTPMLLSLAVLAAEERSLIRLAQPILDRLAAETGETVHLIALVDGMAVVIDRRDGPAGLRLATPLGARSPLHAGAVPKAMLAFLPEAEQARVLDMLPFLPRYTPKTVVDPQQLRAELAEIRRRGYAISDEDIEAGARGVGAPIFDARGRVVAGVSAGGPSLRIPPERLEHLGELVRLAARDISRQLGYAGAVSAAGPGSRS</sequence>
<keyword evidence="8" id="KW-1185">Reference proteome</keyword>
<reference evidence="7" key="2">
    <citation type="submission" date="2012-10" db="EMBL/GenBank/DDBJ databases">
        <title>Improved high-quality draft of Thermaerobacter subterraneus C21, DSM 13965.</title>
        <authorList>
            <consortium name="DOE Joint Genome Institute"/>
            <person name="Eisen J."/>
            <person name="Huntemann M."/>
            <person name="Wei C.-L."/>
            <person name="Han J."/>
            <person name="Detter J.C."/>
            <person name="Han C."/>
            <person name="Tapia R."/>
            <person name="Chen A."/>
            <person name="Kyrpides N."/>
            <person name="Mavromatis K."/>
            <person name="Markowitz V."/>
            <person name="Szeto E."/>
            <person name="Ivanova N."/>
            <person name="Mikhailova N."/>
            <person name="Ovchinnikova G."/>
            <person name="Pagani I."/>
            <person name="Pati A."/>
            <person name="Goodwin L."/>
            <person name="Nordberg H.P."/>
            <person name="Cantor M.N."/>
            <person name="Hua S.X."/>
            <person name="Woyke T."/>
            <person name="Eisen J."/>
            <person name="Klenk H.-P."/>
        </authorList>
    </citation>
    <scope>NUCLEOTIDE SEQUENCE [LARGE SCALE GENOMIC DNA]</scope>
    <source>
        <strain evidence="7">DSM 13965</strain>
    </source>
</reference>
<evidence type="ECO:0000256" key="2">
    <source>
        <dbReference type="ARBA" id="ARBA00023125"/>
    </source>
</evidence>
<accession>K6PZV1</accession>
<dbReference type="Proteomes" id="UP000005710">
    <property type="component" value="Unassembled WGS sequence"/>
</dbReference>
<dbReference type="InterPro" id="IPR005471">
    <property type="entry name" value="Tscrpt_reg_IclR_N"/>
</dbReference>
<dbReference type="SUPFAM" id="SSF55781">
    <property type="entry name" value="GAF domain-like"/>
    <property type="match status" value="1"/>
</dbReference>
<dbReference type="RefSeq" id="WP_006904140.1">
    <property type="nucleotide sequence ID" value="NZ_JH976535.1"/>
</dbReference>
<comment type="caution">
    <text evidence="7">The sequence shown here is derived from an EMBL/GenBank/DDBJ whole genome shotgun (WGS) entry which is preliminary data.</text>
</comment>
<dbReference type="InterPro" id="IPR050707">
    <property type="entry name" value="HTH_MetabolicPath_Reg"/>
</dbReference>
<dbReference type="InterPro" id="IPR029016">
    <property type="entry name" value="GAF-like_dom_sf"/>
</dbReference>
<dbReference type="GO" id="GO:0003677">
    <property type="term" value="F:DNA binding"/>
    <property type="evidence" value="ECO:0007669"/>
    <property type="project" value="UniProtKB-KW"/>
</dbReference>
<dbReference type="SMART" id="SM00346">
    <property type="entry name" value="HTH_ICLR"/>
    <property type="match status" value="1"/>
</dbReference>
<dbReference type="PANTHER" id="PTHR30136:SF24">
    <property type="entry name" value="HTH-TYPE TRANSCRIPTIONAL REPRESSOR ALLR"/>
    <property type="match status" value="1"/>
</dbReference>
<evidence type="ECO:0000256" key="1">
    <source>
        <dbReference type="ARBA" id="ARBA00023015"/>
    </source>
</evidence>
<dbReference type="SUPFAM" id="SSF46785">
    <property type="entry name" value="Winged helix' DNA-binding domain"/>
    <property type="match status" value="1"/>
</dbReference>
<keyword evidence="3" id="KW-0804">Transcription</keyword>
<name>K6PZV1_9FIRM</name>
<keyword evidence="1" id="KW-0805">Transcription regulation</keyword>
<feature type="compositionally biased region" description="Pro residues" evidence="4">
    <location>
        <begin position="20"/>
        <end position="45"/>
    </location>
</feature>
<dbReference type="GO" id="GO:0003700">
    <property type="term" value="F:DNA-binding transcription factor activity"/>
    <property type="evidence" value="ECO:0007669"/>
    <property type="project" value="TreeGrafter"/>
</dbReference>
<dbReference type="STRING" id="867903.ThesuDRAFT_01861"/>
<reference evidence="7" key="1">
    <citation type="submission" date="2010-10" db="EMBL/GenBank/DDBJ databases">
        <authorList>
            <consortium name="US DOE Joint Genome Institute (JGI-PGF)"/>
            <person name="Lucas S."/>
            <person name="Copeland A."/>
            <person name="Lapidus A."/>
            <person name="Bruce D."/>
            <person name="Goodwin L."/>
            <person name="Pitluck S."/>
            <person name="Kyrpides N."/>
            <person name="Mavromatis K."/>
            <person name="Detter J.C."/>
            <person name="Han C."/>
            <person name="Land M."/>
            <person name="Hauser L."/>
            <person name="Markowitz V."/>
            <person name="Cheng J.-F."/>
            <person name="Hugenholtz P."/>
            <person name="Woyke T."/>
            <person name="Wu D."/>
            <person name="Pukall R."/>
            <person name="Wahrenburg C."/>
            <person name="Brambilla E."/>
            <person name="Klenk H.-P."/>
            <person name="Eisen J.A."/>
        </authorList>
    </citation>
    <scope>NUCLEOTIDE SEQUENCE [LARGE SCALE GENOMIC DNA]</scope>
    <source>
        <strain evidence="7">DSM 13965</strain>
    </source>
</reference>
<dbReference type="Pfam" id="PF09339">
    <property type="entry name" value="HTH_IclR"/>
    <property type="match status" value="1"/>
</dbReference>
<dbReference type="InterPro" id="IPR014757">
    <property type="entry name" value="Tscrpt_reg_IclR_C"/>
</dbReference>
<dbReference type="PROSITE" id="PS51078">
    <property type="entry name" value="ICLR_ED"/>
    <property type="match status" value="1"/>
</dbReference>
<gene>
    <name evidence="7" type="ORF">ThesuDRAFT_01861</name>
</gene>
<dbReference type="eggNOG" id="COG1414">
    <property type="taxonomic scope" value="Bacteria"/>
</dbReference>
<dbReference type="Pfam" id="PF01614">
    <property type="entry name" value="IclR_C"/>
    <property type="match status" value="1"/>
</dbReference>
<evidence type="ECO:0000313" key="8">
    <source>
        <dbReference type="Proteomes" id="UP000005710"/>
    </source>
</evidence>
<dbReference type="EMBL" id="AENY02000003">
    <property type="protein sequence ID" value="EKP94134.1"/>
    <property type="molecule type" value="Genomic_DNA"/>
</dbReference>
<feature type="domain" description="IclR-ED" evidence="6">
    <location>
        <begin position="116"/>
        <end position="300"/>
    </location>
</feature>
<feature type="region of interest" description="Disordered" evidence="4">
    <location>
        <begin position="1"/>
        <end position="47"/>
    </location>
</feature>
<evidence type="ECO:0000313" key="7">
    <source>
        <dbReference type="EMBL" id="EKP94134.1"/>
    </source>
</evidence>
<proteinExistence type="predicted"/>
<feature type="domain" description="HTH iclR-type" evidence="5">
    <location>
        <begin position="54"/>
        <end position="115"/>
    </location>
</feature>
<organism evidence="7 8">
    <name type="scientific">Thermaerobacter subterraneus DSM 13965</name>
    <dbReference type="NCBI Taxonomy" id="867903"/>
    <lineage>
        <taxon>Bacteria</taxon>
        <taxon>Bacillati</taxon>
        <taxon>Bacillota</taxon>
        <taxon>Clostridia</taxon>
        <taxon>Eubacteriales</taxon>
        <taxon>Clostridiales Family XVII. Incertae Sedis</taxon>
        <taxon>Thermaerobacter</taxon>
    </lineage>
</organism>